<accession>A0A645BA35</accession>
<dbReference type="GO" id="GO:0004175">
    <property type="term" value="F:endopeptidase activity"/>
    <property type="evidence" value="ECO:0007669"/>
    <property type="project" value="UniProtKB-ARBA"/>
</dbReference>
<evidence type="ECO:0000259" key="2">
    <source>
        <dbReference type="Pfam" id="PF02517"/>
    </source>
</evidence>
<gene>
    <name evidence="3" type="ORF">SDC9_106860</name>
</gene>
<sequence length="302" mass="33253">MIGNGKSITVKRINIYLFLVLGFYYACGIIAFVLPNESGKKVFSFLAVIFTAIPLLATVITRKITKDNSSWNLNLKVWKDWKMWLFSAFIPAVSILLGAILFYCIFPNDLDYSGKYLIQHFSGYGVPSVLNLTIPSMLKMGIVIVIISAIALPIHLLELGEEVGWRGYLLPMLCERMTVRKAVILNGALWGTAHAPLIYFGFNYGLDYKGAPFTGILMMIVVCVVLGIFTSYVTIKTGNCMYASIIHGSVNVIGETAVFVSLSTQSTLLGPNPTGIIGISVLIMGSIILFVQMKNLNFEKHA</sequence>
<comment type="caution">
    <text evidence="3">The sequence shown here is derived from an EMBL/GenBank/DDBJ whole genome shotgun (WGS) entry which is preliminary data.</text>
</comment>
<organism evidence="3">
    <name type="scientific">bioreactor metagenome</name>
    <dbReference type="NCBI Taxonomy" id="1076179"/>
    <lineage>
        <taxon>unclassified sequences</taxon>
        <taxon>metagenomes</taxon>
        <taxon>ecological metagenomes</taxon>
    </lineage>
</organism>
<feature type="domain" description="CAAX prenyl protease 2/Lysostaphin resistance protein A-like" evidence="2">
    <location>
        <begin position="145"/>
        <end position="253"/>
    </location>
</feature>
<dbReference type="InterPro" id="IPR042150">
    <property type="entry name" value="MmRce1-like"/>
</dbReference>
<dbReference type="InterPro" id="IPR003675">
    <property type="entry name" value="Rce1/LyrA-like_dom"/>
</dbReference>
<feature type="transmembrane region" description="Helical" evidence="1">
    <location>
        <begin position="214"/>
        <end position="235"/>
    </location>
</feature>
<reference evidence="3" key="1">
    <citation type="submission" date="2019-08" db="EMBL/GenBank/DDBJ databases">
        <authorList>
            <person name="Kucharzyk K."/>
            <person name="Murdoch R.W."/>
            <person name="Higgins S."/>
            <person name="Loffler F."/>
        </authorList>
    </citation>
    <scope>NUCLEOTIDE SEQUENCE</scope>
</reference>
<keyword evidence="1" id="KW-1133">Transmembrane helix</keyword>
<proteinExistence type="predicted"/>
<dbReference type="Pfam" id="PF02517">
    <property type="entry name" value="Rce1-like"/>
    <property type="match status" value="1"/>
</dbReference>
<dbReference type="PANTHER" id="PTHR35797:SF1">
    <property type="entry name" value="PROTEASE"/>
    <property type="match status" value="1"/>
</dbReference>
<keyword evidence="1" id="KW-0472">Membrane</keyword>
<feature type="transmembrane region" description="Helical" evidence="1">
    <location>
        <begin position="15"/>
        <end position="36"/>
    </location>
</feature>
<protein>
    <recommendedName>
        <fullName evidence="2">CAAX prenyl protease 2/Lysostaphin resistance protein A-like domain-containing protein</fullName>
    </recommendedName>
</protein>
<dbReference type="AlphaFoldDB" id="A0A645BA35"/>
<dbReference type="PANTHER" id="PTHR35797">
    <property type="entry name" value="PROTEASE-RELATED"/>
    <property type="match status" value="1"/>
</dbReference>
<evidence type="ECO:0000256" key="1">
    <source>
        <dbReference type="SAM" id="Phobius"/>
    </source>
</evidence>
<feature type="transmembrane region" description="Helical" evidence="1">
    <location>
        <begin position="42"/>
        <end position="62"/>
    </location>
</feature>
<feature type="transmembrane region" description="Helical" evidence="1">
    <location>
        <begin position="242"/>
        <end position="262"/>
    </location>
</feature>
<feature type="transmembrane region" description="Helical" evidence="1">
    <location>
        <begin position="274"/>
        <end position="291"/>
    </location>
</feature>
<feature type="transmembrane region" description="Helical" evidence="1">
    <location>
        <begin position="182"/>
        <end position="202"/>
    </location>
</feature>
<dbReference type="EMBL" id="VSSQ01017579">
    <property type="protein sequence ID" value="MPM60013.1"/>
    <property type="molecule type" value="Genomic_DNA"/>
</dbReference>
<feature type="transmembrane region" description="Helical" evidence="1">
    <location>
        <begin position="137"/>
        <end position="157"/>
    </location>
</feature>
<keyword evidence="1" id="KW-0812">Transmembrane</keyword>
<evidence type="ECO:0000313" key="3">
    <source>
        <dbReference type="EMBL" id="MPM60013.1"/>
    </source>
</evidence>
<feature type="transmembrane region" description="Helical" evidence="1">
    <location>
        <begin position="83"/>
        <end position="106"/>
    </location>
</feature>
<name>A0A645BA35_9ZZZZ</name>
<dbReference type="GO" id="GO:0080120">
    <property type="term" value="P:CAAX-box protein maturation"/>
    <property type="evidence" value="ECO:0007669"/>
    <property type="project" value="UniProtKB-ARBA"/>
</dbReference>